<evidence type="ECO:0000256" key="1">
    <source>
        <dbReference type="SAM" id="MobiDB-lite"/>
    </source>
</evidence>
<evidence type="ECO:0000313" key="2">
    <source>
        <dbReference type="EnsemblPlants" id="AET5Gv20456600.1"/>
    </source>
</evidence>
<dbReference type="InterPro" id="IPR036047">
    <property type="entry name" value="F-box-like_dom_sf"/>
</dbReference>
<name>A0A453KLT2_AEGTS</name>
<feature type="region of interest" description="Disordered" evidence="1">
    <location>
        <begin position="24"/>
        <end position="56"/>
    </location>
</feature>
<dbReference type="AlphaFoldDB" id="A0A453KLT2"/>
<feature type="compositionally biased region" description="Basic residues" evidence="1">
    <location>
        <begin position="32"/>
        <end position="47"/>
    </location>
</feature>
<keyword evidence="3" id="KW-1185">Reference proteome</keyword>
<reference evidence="3" key="2">
    <citation type="journal article" date="2017" name="Nat. Plants">
        <title>The Aegilops tauschii genome reveals multiple impacts of transposons.</title>
        <authorList>
            <person name="Zhao G."/>
            <person name="Zou C."/>
            <person name="Li K."/>
            <person name="Wang K."/>
            <person name="Li T."/>
            <person name="Gao L."/>
            <person name="Zhang X."/>
            <person name="Wang H."/>
            <person name="Yang Z."/>
            <person name="Liu X."/>
            <person name="Jiang W."/>
            <person name="Mao L."/>
            <person name="Kong X."/>
            <person name="Jiao Y."/>
            <person name="Jia J."/>
        </authorList>
    </citation>
    <scope>NUCLEOTIDE SEQUENCE [LARGE SCALE GENOMIC DNA]</scope>
    <source>
        <strain evidence="3">cv. AL8/78</strain>
    </source>
</reference>
<dbReference type="Gramene" id="AET5Gv20456600.1">
    <property type="protein sequence ID" value="AET5Gv20456600.1"/>
    <property type="gene ID" value="AET5Gv20456600"/>
</dbReference>
<reference evidence="2" key="3">
    <citation type="journal article" date="2017" name="Nature">
        <title>Genome sequence of the progenitor of the wheat D genome Aegilops tauschii.</title>
        <authorList>
            <person name="Luo M.C."/>
            <person name="Gu Y.Q."/>
            <person name="Puiu D."/>
            <person name="Wang H."/>
            <person name="Twardziok S.O."/>
            <person name="Deal K.R."/>
            <person name="Huo N."/>
            <person name="Zhu T."/>
            <person name="Wang L."/>
            <person name="Wang Y."/>
            <person name="McGuire P.E."/>
            <person name="Liu S."/>
            <person name="Long H."/>
            <person name="Ramasamy R.K."/>
            <person name="Rodriguez J.C."/>
            <person name="Van S.L."/>
            <person name="Yuan L."/>
            <person name="Wang Z."/>
            <person name="Xia Z."/>
            <person name="Xiao L."/>
            <person name="Anderson O.D."/>
            <person name="Ouyang S."/>
            <person name="Liang Y."/>
            <person name="Zimin A.V."/>
            <person name="Pertea G."/>
            <person name="Qi P."/>
            <person name="Bennetzen J.L."/>
            <person name="Dai X."/>
            <person name="Dawson M.W."/>
            <person name="Muller H.G."/>
            <person name="Kugler K."/>
            <person name="Rivarola-Duarte L."/>
            <person name="Spannagl M."/>
            <person name="Mayer K.F.X."/>
            <person name="Lu F.H."/>
            <person name="Bevan M.W."/>
            <person name="Leroy P."/>
            <person name="Li P."/>
            <person name="You F.M."/>
            <person name="Sun Q."/>
            <person name="Liu Z."/>
            <person name="Lyons E."/>
            <person name="Wicker T."/>
            <person name="Salzberg S.L."/>
            <person name="Devos K.M."/>
            <person name="Dvorak J."/>
        </authorList>
    </citation>
    <scope>NUCLEOTIDE SEQUENCE [LARGE SCALE GENOMIC DNA]</scope>
    <source>
        <strain evidence="2">cv. AL8/78</strain>
    </source>
</reference>
<reference evidence="2" key="5">
    <citation type="journal article" date="2021" name="G3 (Bethesda)">
        <title>Aegilops tauschii genome assembly Aet v5.0 features greater sequence contiguity and improved annotation.</title>
        <authorList>
            <person name="Wang L."/>
            <person name="Zhu T."/>
            <person name="Rodriguez J.C."/>
            <person name="Deal K.R."/>
            <person name="Dubcovsky J."/>
            <person name="McGuire P.E."/>
            <person name="Lux T."/>
            <person name="Spannagl M."/>
            <person name="Mayer K.F.X."/>
            <person name="Baldrich P."/>
            <person name="Meyers B.C."/>
            <person name="Huo N."/>
            <person name="Gu Y.Q."/>
            <person name="Zhou H."/>
            <person name="Devos K.M."/>
            <person name="Bennetzen J.L."/>
            <person name="Unver T."/>
            <person name="Budak H."/>
            <person name="Gulick P.J."/>
            <person name="Galiba G."/>
            <person name="Kalapos B."/>
            <person name="Nelson D.R."/>
            <person name="Li P."/>
            <person name="You F.M."/>
            <person name="Luo M.C."/>
            <person name="Dvorak J."/>
        </authorList>
    </citation>
    <scope>NUCLEOTIDE SEQUENCE [LARGE SCALE GENOMIC DNA]</scope>
    <source>
        <strain evidence="2">cv. AL8/78</strain>
    </source>
</reference>
<dbReference type="Proteomes" id="UP000015105">
    <property type="component" value="Chromosome 5D"/>
</dbReference>
<evidence type="ECO:0000313" key="3">
    <source>
        <dbReference type="Proteomes" id="UP000015105"/>
    </source>
</evidence>
<sequence>FVSRGFIPVKKCIRVPGQWLAAGDDSAAKTSSRQRRGATSRQGRRLSTKSPTTSSSSCSSVALVRAAFTCKRWRRHVADTAFLARFRSLHAAHVAGHYHVVDRPYREKLPPDGNNQVFVPDPSAADAIDRRHFSLDFLPECDGSSSWELADSRGRRGVILDHGPPAPTLGAVRLILLPWNTSQLITQTLKIKLILEQYGDHRYAISFLNLRGPKQYPNADFPPGCPMQINQLVYFWIFICRIATVHVWYIDVCICVHVIFSCKKILLCS</sequence>
<dbReference type="SUPFAM" id="SSF81383">
    <property type="entry name" value="F-box domain"/>
    <property type="match status" value="1"/>
</dbReference>
<reference evidence="2" key="4">
    <citation type="submission" date="2019-03" db="UniProtKB">
        <authorList>
            <consortium name="EnsemblPlants"/>
        </authorList>
    </citation>
    <scope>IDENTIFICATION</scope>
</reference>
<proteinExistence type="predicted"/>
<evidence type="ECO:0008006" key="4">
    <source>
        <dbReference type="Google" id="ProtNLM"/>
    </source>
</evidence>
<dbReference type="EnsemblPlants" id="AET5Gv20456600.1">
    <property type="protein sequence ID" value="AET5Gv20456600.1"/>
    <property type="gene ID" value="AET5Gv20456600"/>
</dbReference>
<reference evidence="3" key="1">
    <citation type="journal article" date="2014" name="Science">
        <title>Ancient hybridizations among the ancestral genomes of bread wheat.</title>
        <authorList>
            <consortium name="International Wheat Genome Sequencing Consortium,"/>
            <person name="Marcussen T."/>
            <person name="Sandve S.R."/>
            <person name="Heier L."/>
            <person name="Spannagl M."/>
            <person name="Pfeifer M."/>
            <person name="Jakobsen K.S."/>
            <person name="Wulff B.B."/>
            <person name="Steuernagel B."/>
            <person name="Mayer K.F."/>
            <person name="Olsen O.A."/>
        </authorList>
    </citation>
    <scope>NUCLEOTIDE SEQUENCE [LARGE SCALE GENOMIC DNA]</scope>
    <source>
        <strain evidence="3">cv. AL8/78</strain>
    </source>
</reference>
<protein>
    <recommendedName>
        <fullName evidence="4">F-box domain-containing protein</fullName>
    </recommendedName>
</protein>
<organism evidence="2 3">
    <name type="scientific">Aegilops tauschii subsp. strangulata</name>
    <name type="common">Goatgrass</name>
    <dbReference type="NCBI Taxonomy" id="200361"/>
    <lineage>
        <taxon>Eukaryota</taxon>
        <taxon>Viridiplantae</taxon>
        <taxon>Streptophyta</taxon>
        <taxon>Embryophyta</taxon>
        <taxon>Tracheophyta</taxon>
        <taxon>Spermatophyta</taxon>
        <taxon>Magnoliopsida</taxon>
        <taxon>Liliopsida</taxon>
        <taxon>Poales</taxon>
        <taxon>Poaceae</taxon>
        <taxon>BOP clade</taxon>
        <taxon>Pooideae</taxon>
        <taxon>Triticodae</taxon>
        <taxon>Triticeae</taxon>
        <taxon>Triticinae</taxon>
        <taxon>Aegilops</taxon>
    </lineage>
</organism>
<accession>A0A453KLT2</accession>
<dbReference type="PANTHER" id="PTHR33207">
    <property type="entry name" value="F-BOX DOMAIN CONTAINING PROTEIN-RELATED"/>
    <property type="match status" value="1"/>
</dbReference>